<dbReference type="EMBL" id="KK122352">
    <property type="protein sequence ID" value="KFM82559.1"/>
    <property type="molecule type" value="Genomic_DNA"/>
</dbReference>
<evidence type="ECO:0000313" key="4">
    <source>
        <dbReference type="Proteomes" id="UP000054359"/>
    </source>
</evidence>
<name>A0A087UYX0_STEMI</name>
<dbReference type="OMA" id="ESMIHAD"/>
<accession>A0A087UYX0</accession>
<evidence type="ECO:0000256" key="1">
    <source>
        <dbReference type="SAM" id="Phobius"/>
    </source>
</evidence>
<keyword evidence="1" id="KW-0812">Transmembrane</keyword>
<keyword evidence="1" id="KW-0472">Membrane</keyword>
<organism evidence="3 4">
    <name type="scientific">Stegodyphus mimosarum</name>
    <name type="common">African social velvet spider</name>
    <dbReference type="NCBI Taxonomy" id="407821"/>
    <lineage>
        <taxon>Eukaryota</taxon>
        <taxon>Metazoa</taxon>
        <taxon>Ecdysozoa</taxon>
        <taxon>Arthropoda</taxon>
        <taxon>Chelicerata</taxon>
        <taxon>Arachnida</taxon>
        <taxon>Araneae</taxon>
        <taxon>Araneomorphae</taxon>
        <taxon>Entelegynae</taxon>
        <taxon>Eresoidea</taxon>
        <taxon>Eresidae</taxon>
        <taxon>Stegodyphus</taxon>
    </lineage>
</organism>
<dbReference type="InterPro" id="IPR057534">
    <property type="entry name" value="MXRA7_helical"/>
</dbReference>
<dbReference type="PANTHER" id="PTHR21845">
    <property type="entry name" value="TRANSMEMBRANE ANCHOR PROTEIN 1"/>
    <property type="match status" value="1"/>
</dbReference>
<dbReference type="PANTHER" id="PTHR21845:SF2">
    <property type="entry name" value="MATRIX-REMODELING-ASSOCIATED PROTEIN 7"/>
    <property type="match status" value="1"/>
</dbReference>
<protein>
    <recommendedName>
        <fullName evidence="2">Matrix-remodeling-associated protein 7 helical domain-containing protein</fullName>
    </recommendedName>
</protein>
<feature type="transmembrane region" description="Helical" evidence="1">
    <location>
        <begin position="16"/>
        <end position="38"/>
    </location>
</feature>
<sequence length="133" mass="15435">MLPELDHLNFSVLEHYILTLILSVIIVVITVIISKMYATKIDIGKKETKSSEVIYISKPEDKQFSIINSKMKRPLAAFAESMIHADLTEEQLLCEKEVRQQQLIQIYELMKQQSNKFGEISLSDVEEQMKLYQ</sequence>
<dbReference type="InterPro" id="IPR026622">
    <property type="entry name" value="Mxra7"/>
</dbReference>
<evidence type="ECO:0000259" key="2">
    <source>
        <dbReference type="Pfam" id="PF25473"/>
    </source>
</evidence>
<dbReference type="OrthoDB" id="5983600at2759"/>
<feature type="non-terminal residue" evidence="3">
    <location>
        <position position="133"/>
    </location>
</feature>
<feature type="domain" description="Matrix-remodeling-associated protein 7 helical" evidence="2">
    <location>
        <begin position="72"/>
        <end position="132"/>
    </location>
</feature>
<dbReference type="Pfam" id="PF25473">
    <property type="entry name" value="MXRA7_helical"/>
    <property type="match status" value="1"/>
</dbReference>
<keyword evidence="1" id="KW-1133">Transmembrane helix</keyword>
<proteinExistence type="predicted"/>
<dbReference type="Proteomes" id="UP000054359">
    <property type="component" value="Unassembled WGS sequence"/>
</dbReference>
<gene>
    <name evidence="3" type="ORF">X975_24245</name>
</gene>
<reference evidence="3 4" key="1">
    <citation type="submission" date="2013-11" db="EMBL/GenBank/DDBJ databases">
        <title>Genome sequencing of Stegodyphus mimosarum.</title>
        <authorList>
            <person name="Bechsgaard J."/>
        </authorList>
    </citation>
    <scope>NUCLEOTIDE SEQUENCE [LARGE SCALE GENOMIC DNA]</scope>
</reference>
<keyword evidence="4" id="KW-1185">Reference proteome</keyword>
<evidence type="ECO:0000313" key="3">
    <source>
        <dbReference type="EMBL" id="KFM82559.1"/>
    </source>
</evidence>
<dbReference type="AlphaFoldDB" id="A0A087UYX0"/>